<dbReference type="EMBL" id="JAMC01000001">
    <property type="protein sequence ID" value="KEJ90550.1"/>
    <property type="molecule type" value="Genomic_DNA"/>
</dbReference>
<evidence type="ECO:0000256" key="3">
    <source>
        <dbReference type="ARBA" id="ARBA00022764"/>
    </source>
</evidence>
<sequence length="139" mass="14811">MRSIAIVSATVLAFPAFSDTVVSARTIRPNQIIMETDVVLAAGNLSSGFSRLFDVVGQEARVALYAGRPILVGDIGPPAVISRNQIIDLRYNANGITITTEGRALERGAIGDRIRVMNLGSRATIFGQILGDGTIEVRN</sequence>
<comment type="similarity">
    <text evidence="4">Belongs to the FlgA family.</text>
</comment>
<evidence type="ECO:0000256" key="2">
    <source>
        <dbReference type="ARBA" id="ARBA00022729"/>
    </source>
</evidence>
<dbReference type="GO" id="GO:0042597">
    <property type="term" value="C:periplasmic space"/>
    <property type="evidence" value="ECO:0007669"/>
    <property type="project" value="UniProtKB-SubCell"/>
</dbReference>
<organism evidence="6 7">
    <name type="scientific">Sulfitobacter donghicola DSW-25 = KCTC 12864 = JCM 14565</name>
    <dbReference type="NCBI Taxonomy" id="1300350"/>
    <lineage>
        <taxon>Bacteria</taxon>
        <taxon>Pseudomonadati</taxon>
        <taxon>Pseudomonadota</taxon>
        <taxon>Alphaproteobacteria</taxon>
        <taxon>Rhodobacterales</taxon>
        <taxon>Roseobacteraceae</taxon>
        <taxon>Sulfitobacter</taxon>
    </lineage>
</organism>
<dbReference type="InterPro" id="IPR039246">
    <property type="entry name" value="Flagellar_FlgA"/>
</dbReference>
<evidence type="ECO:0000259" key="5">
    <source>
        <dbReference type="SMART" id="SM00858"/>
    </source>
</evidence>
<feature type="domain" description="SAF" evidence="5">
    <location>
        <begin position="18"/>
        <end position="76"/>
    </location>
</feature>
<dbReference type="InterPro" id="IPR017585">
    <property type="entry name" value="SAF_FlgA"/>
</dbReference>
<keyword evidence="4" id="KW-1005">Bacterial flagellum biogenesis</keyword>
<dbReference type="Pfam" id="PF13144">
    <property type="entry name" value="ChapFlgA"/>
    <property type="match status" value="1"/>
</dbReference>
<comment type="caution">
    <text evidence="6">The sequence shown here is derived from an EMBL/GenBank/DDBJ whole genome shotgun (WGS) entry which is preliminary data.</text>
</comment>
<evidence type="ECO:0000313" key="7">
    <source>
        <dbReference type="Proteomes" id="UP000027734"/>
    </source>
</evidence>
<protein>
    <recommendedName>
        <fullName evidence="4">Flagella basal body P-ring formation protein FlgA</fullName>
    </recommendedName>
</protein>
<dbReference type="NCBIfam" id="TIGR03170">
    <property type="entry name" value="flgA_cterm"/>
    <property type="match status" value="1"/>
</dbReference>
<gene>
    <name evidence="6" type="primary">flgA</name>
    <name evidence="6" type="ORF">DSW25_01145</name>
</gene>
<dbReference type="AlphaFoldDB" id="A0A073ILX4"/>
<keyword evidence="2" id="KW-0732">Signal</keyword>
<evidence type="ECO:0000256" key="4">
    <source>
        <dbReference type="RuleBase" id="RU362063"/>
    </source>
</evidence>
<dbReference type="PANTHER" id="PTHR36307">
    <property type="entry name" value="FLAGELLA BASAL BODY P-RING FORMATION PROTEIN FLGA"/>
    <property type="match status" value="1"/>
</dbReference>
<accession>A0A073ILX4</accession>
<dbReference type="GO" id="GO:0044780">
    <property type="term" value="P:bacterial-type flagellum assembly"/>
    <property type="evidence" value="ECO:0007669"/>
    <property type="project" value="InterPro"/>
</dbReference>
<dbReference type="OrthoDB" id="7619725at2"/>
<reference evidence="6 7" key="1">
    <citation type="submission" date="2014-01" db="EMBL/GenBank/DDBJ databases">
        <title>Sulfitobacter donghicola JCM 14565 Genome Sequencing.</title>
        <authorList>
            <person name="Lai Q."/>
            <person name="Hong Z."/>
        </authorList>
    </citation>
    <scope>NUCLEOTIDE SEQUENCE [LARGE SCALE GENOMIC DNA]</scope>
    <source>
        <strain evidence="6 7">JCM 14565</strain>
    </source>
</reference>
<dbReference type="SMART" id="SM00858">
    <property type="entry name" value="SAF"/>
    <property type="match status" value="1"/>
</dbReference>
<comment type="function">
    <text evidence="4">Involved in the assembly process of the P-ring formation. It may associate with FlgF on the rod constituting a structure essential for the P-ring assembly or may act as a modulator protein for the P-ring assembly.</text>
</comment>
<dbReference type="STRING" id="1300350.Z948_1517"/>
<keyword evidence="3 4" id="KW-0574">Periplasm</keyword>
<dbReference type="InterPro" id="IPR013974">
    <property type="entry name" value="SAF"/>
</dbReference>
<dbReference type="Proteomes" id="UP000027734">
    <property type="component" value="Unassembled WGS sequence"/>
</dbReference>
<dbReference type="PANTHER" id="PTHR36307:SF1">
    <property type="entry name" value="FLAGELLA BASAL BODY P-RING FORMATION PROTEIN FLGA"/>
    <property type="match status" value="1"/>
</dbReference>
<dbReference type="Gene3D" id="3.90.1210.10">
    <property type="entry name" value="Antifreeze-like/N-acetylneuraminic acid synthase C-terminal domain"/>
    <property type="match status" value="1"/>
</dbReference>
<proteinExistence type="inferred from homology"/>
<dbReference type="CDD" id="cd11614">
    <property type="entry name" value="SAF_CpaB_FlgA_like"/>
    <property type="match status" value="1"/>
</dbReference>
<comment type="subcellular location">
    <subcellularLocation>
        <location evidence="1 4">Periplasm</location>
    </subcellularLocation>
</comment>
<keyword evidence="7" id="KW-1185">Reference proteome</keyword>
<evidence type="ECO:0000313" key="6">
    <source>
        <dbReference type="EMBL" id="KEJ90550.1"/>
    </source>
</evidence>
<keyword evidence="6" id="KW-0966">Cell projection</keyword>
<evidence type="ECO:0000256" key="1">
    <source>
        <dbReference type="ARBA" id="ARBA00004418"/>
    </source>
</evidence>
<dbReference type="Gene3D" id="2.30.30.760">
    <property type="match status" value="1"/>
</dbReference>
<dbReference type="eggNOG" id="COG1261">
    <property type="taxonomic scope" value="Bacteria"/>
</dbReference>
<keyword evidence="6" id="KW-0282">Flagellum</keyword>
<dbReference type="RefSeq" id="WP_025058927.1">
    <property type="nucleotide sequence ID" value="NZ_JAMC01000001.1"/>
</dbReference>
<name>A0A073ILX4_9RHOB</name>
<keyword evidence="6" id="KW-0969">Cilium</keyword>